<evidence type="ECO:0000313" key="1">
    <source>
        <dbReference type="EMBL" id="JAD97695.1"/>
    </source>
</evidence>
<proteinExistence type="predicted"/>
<name>A0A0A9EIN1_ARUDO</name>
<organism evidence="1">
    <name type="scientific">Arundo donax</name>
    <name type="common">Giant reed</name>
    <name type="synonym">Donax arundinaceus</name>
    <dbReference type="NCBI Taxonomy" id="35708"/>
    <lineage>
        <taxon>Eukaryota</taxon>
        <taxon>Viridiplantae</taxon>
        <taxon>Streptophyta</taxon>
        <taxon>Embryophyta</taxon>
        <taxon>Tracheophyta</taxon>
        <taxon>Spermatophyta</taxon>
        <taxon>Magnoliopsida</taxon>
        <taxon>Liliopsida</taxon>
        <taxon>Poales</taxon>
        <taxon>Poaceae</taxon>
        <taxon>PACMAD clade</taxon>
        <taxon>Arundinoideae</taxon>
        <taxon>Arundineae</taxon>
        <taxon>Arundo</taxon>
    </lineage>
</organism>
<dbReference type="EMBL" id="GBRH01200200">
    <property type="protein sequence ID" value="JAD97695.1"/>
    <property type="molecule type" value="Transcribed_RNA"/>
</dbReference>
<sequence>MLTRSRSTSRTPASLQLLPQLLLRTLALLRPHPRKRRRRKSLLTSRTMTWASACSIRRRSYRQAASFGFCSATPKHILLY</sequence>
<reference evidence="1" key="2">
    <citation type="journal article" date="2015" name="Data Brief">
        <title>Shoot transcriptome of the giant reed, Arundo donax.</title>
        <authorList>
            <person name="Barrero R.A."/>
            <person name="Guerrero F.D."/>
            <person name="Moolhuijzen P."/>
            <person name="Goolsby J.A."/>
            <person name="Tidwell J."/>
            <person name="Bellgard S.E."/>
            <person name="Bellgard M.I."/>
        </authorList>
    </citation>
    <scope>NUCLEOTIDE SEQUENCE</scope>
    <source>
        <tissue evidence="1">Shoot tissue taken approximately 20 cm above the soil surface</tissue>
    </source>
</reference>
<protein>
    <submittedName>
        <fullName evidence="1">Uncharacterized protein</fullName>
    </submittedName>
</protein>
<dbReference type="AlphaFoldDB" id="A0A0A9EIN1"/>
<reference evidence="1" key="1">
    <citation type="submission" date="2014-09" db="EMBL/GenBank/DDBJ databases">
        <authorList>
            <person name="Magalhaes I.L.F."/>
            <person name="Oliveira U."/>
            <person name="Santos F.R."/>
            <person name="Vidigal T.H.D.A."/>
            <person name="Brescovit A.D."/>
            <person name="Santos A.J."/>
        </authorList>
    </citation>
    <scope>NUCLEOTIDE SEQUENCE</scope>
    <source>
        <tissue evidence="1">Shoot tissue taken approximately 20 cm above the soil surface</tissue>
    </source>
</reference>
<accession>A0A0A9EIN1</accession>